<evidence type="ECO:0000259" key="3">
    <source>
        <dbReference type="PROSITE" id="PS50043"/>
    </source>
</evidence>
<dbReference type="CDD" id="cd06170">
    <property type="entry name" value="LuxR_C_like"/>
    <property type="match status" value="1"/>
</dbReference>
<proteinExistence type="predicted"/>
<dbReference type="AlphaFoldDB" id="A0A6L3T5I0"/>
<feature type="domain" description="HTH luxR-type" evidence="3">
    <location>
        <begin position="162"/>
        <end position="227"/>
    </location>
</feature>
<dbReference type="PRINTS" id="PR00038">
    <property type="entry name" value="HTHLUXR"/>
</dbReference>
<dbReference type="InterPro" id="IPR016032">
    <property type="entry name" value="Sig_transdc_resp-reg_C-effctor"/>
</dbReference>
<dbReference type="EMBL" id="VZZK01000013">
    <property type="protein sequence ID" value="KAB1078613.1"/>
    <property type="molecule type" value="Genomic_DNA"/>
</dbReference>
<dbReference type="OrthoDB" id="9814495at2"/>
<dbReference type="PROSITE" id="PS50110">
    <property type="entry name" value="RESPONSE_REGULATORY"/>
    <property type="match status" value="1"/>
</dbReference>
<dbReference type="SMART" id="SM00421">
    <property type="entry name" value="HTH_LUXR"/>
    <property type="match status" value="1"/>
</dbReference>
<dbReference type="SUPFAM" id="SSF52172">
    <property type="entry name" value="CheY-like"/>
    <property type="match status" value="1"/>
</dbReference>
<evidence type="ECO:0000256" key="2">
    <source>
        <dbReference type="PROSITE-ProRule" id="PRU00169"/>
    </source>
</evidence>
<dbReference type="Gene3D" id="3.40.50.2300">
    <property type="match status" value="1"/>
</dbReference>
<dbReference type="PROSITE" id="PS00622">
    <property type="entry name" value="HTH_LUXR_1"/>
    <property type="match status" value="1"/>
</dbReference>
<feature type="domain" description="Response regulatory" evidence="4">
    <location>
        <begin position="13"/>
        <end position="135"/>
    </location>
</feature>
<name>A0A6L3T5I0_9HYPH</name>
<keyword evidence="2" id="KW-0597">Phosphoprotein</keyword>
<dbReference type="GO" id="GO:0000160">
    <property type="term" value="P:phosphorelay signal transduction system"/>
    <property type="evidence" value="ECO:0007669"/>
    <property type="project" value="InterPro"/>
</dbReference>
<dbReference type="InterPro" id="IPR000792">
    <property type="entry name" value="Tscrpt_reg_LuxR_C"/>
</dbReference>
<dbReference type="InterPro" id="IPR011006">
    <property type="entry name" value="CheY-like_superfamily"/>
</dbReference>
<comment type="caution">
    <text evidence="5">The sequence shown here is derived from an EMBL/GenBank/DDBJ whole genome shotgun (WGS) entry which is preliminary data.</text>
</comment>
<dbReference type="InterPro" id="IPR001789">
    <property type="entry name" value="Sig_transdc_resp-reg_receiver"/>
</dbReference>
<dbReference type="GO" id="GO:0003677">
    <property type="term" value="F:DNA binding"/>
    <property type="evidence" value="ECO:0007669"/>
    <property type="project" value="UniProtKB-KW"/>
</dbReference>
<keyword evidence="1" id="KW-0238">DNA-binding</keyword>
<keyword evidence="6" id="KW-1185">Reference proteome</keyword>
<organism evidence="5 6">
    <name type="scientific">Methylobacterium soli</name>
    <dbReference type="NCBI Taxonomy" id="553447"/>
    <lineage>
        <taxon>Bacteria</taxon>
        <taxon>Pseudomonadati</taxon>
        <taxon>Pseudomonadota</taxon>
        <taxon>Alphaproteobacteria</taxon>
        <taxon>Hyphomicrobiales</taxon>
        <taxon>Methylobacteriaceae</taxon>
        <taxon>Methylobacterium</taxon>
    </lineage>
</organism>
<evidence type="ECO:0000259" key="4">
    <source>
        <dbReference type="PROSITE" id="PS50110"/>
    </source>
</evidence>
<feature type="modified residue" description="4-aspartylphosphate" evidence="2">
    <location>
        <position position="63"/>
    </location>
</feature>
<dbReference type="PANTHER" id="PTHR45566">
    <property type="entry name" value="HTH-TYPE TRANSCRIPTIONAL REGULATOR YHJB-RELATED"/>
    <property type="match status" value="1"/>
</dbReference>
<dbReference type="Proteomes" id="UP000474159">
    <property type="component" value="Unassembled WGS sequence"/>
</dbReference>
<sequence length="228" mass="24209">MDGSCTMSSRQRVTLIASGEAAYRAYLVDLVRAECAVTEVIAAASFGQALATLSARADIALADIALAALDLAAPMARHARDLRRLRTGFPNMRLVILAASDDRVEILAALRAGAHAYIPKALGAAAIGEALRAVAQGDIFVPAALSALPRNAAEPASGGASPSRRPAELTPRQKDVFLLMQRGLRNKEIARALNLSENTIKVHAYALFRRIGISRRKELVAALLAVKH</sequence>
<dbReference type="Pfam" id="PF00196">
    <property type="entry name" value="GerE"/>
    <property type="match status" value="1"/>
</dbReference>
<dbReference type="SUPFAM" id="SSF46894">
    <property type="entry name" value="C-terminal effector domain of the bipartite response regulators"/>
    <property type="match status" value="1"/>
</dbReference>
<dbReference type="GO" id="GO:0006355">
    <property type="term" value="P:regulation of DNA-templated transcription"/>
    <property type="evidence" value="ECO:0007669"/>
    <property type="project" value="InterPro"/>
</dbReference>
<reference evidence="5 6" key="1">
    <citation type="submission" date="2019-09" db="EMBL/GenBank/DDBJ databases">
        <title>YIM 48816 draft genome.</title>
        <authorList>
            <person name="Jiang L."/>
        </authorList>
    </citation>
    <scope>NUCLEOTIDE SEQUENCE [LARGE SCALE GENOMIC DNA]</scope>
    <source>
        <strain evidence="5 6">YIM 48816</strain>
    </source>
</reference>
<evidence type="ECO:0000313" key="6">
    <source>
        <dbReference type="Proteomes" id="UP000474159"/>
    </source>
</evidence>
<evidence type="ECO:0000313" key="5">
    <source>
        <dbReference type="EMBL" id="KAB1078613.1"/>
    </source>
</evidence>
<evidence type="ECO:0000256" key="1">
    <source>
        <dbReference type="ARBA" id="ARBA00023125"/>
    </source>
</evidence>
<accession>A0A6L3T5I0</accession>
<gene>
    <name evidence="5" type="ORF">F6X53_14565</name>
</gene>
<dbReference type="InterPro" id="IPR051015">
    <property type="entry name" value="EvgA-like"/>
</dbReference>
<protein>
    <submittedName>
        <fullName evidence="5">Response regulator transcription factor</fullName>
    </submittedName>
</protein>
<dbReference type="PANTHER" id="PTHR45566:SF1">
    <property type="entry name" value="HTH-TYPE TRANSCRIPTIONAL REGULATOR YHJB-RELATED"/>
    <property type="match status" value="1"/>
</dbReference>
<dbReference type="PROSITE" id="PS50043">
    <property type="entry name" value="HTH_LUXR_2"/>
    <property type="match status" value="1"/>
</dbReference>